<comment type="pathway">
    <text evidence="10">Polyol metabolism; 1,2-propanediol degradation.</text>
</comment>
<dbReference type="GO" id="GO:0016747">
    <property type="term" value="F:acyltransferase activity, transferring groups other than amino-acyl groups"/>
    <property type="evidence" value="ECO:0007669"/>
    <property type="project" value="InterPro"/>
</dbReference>
<evidence type="ECO:0000313" key="13">
    <source>
        <dbReference type="Proteomes" id="UP000528555"/>
    </source>
</evidence>
<reference evidence="13 14" key="1">
    <citation type="journal article" date="2020" name="Cell Host Microbe">
        <title>Functional and Genomic Variation between Human-Derived Isolates of Lachnospiraceae Reveals Inter- and Intra-Species Diversity.</title>
        <authorList>
            <person name="Sorbara M.T."/>
            <person name="Littmann E.R."/>
            <person name="Fontana E."/>
            <person name="Moody T.U."/>
            <person name="Kohout C.E."/>
            <person name="Gjonbalaj M."/>
            <person name="Eaton V."/>
            <person name="Seok R."/>
            <person name="Leiner I.M."/>
            <person name="Pamer E.G."/>
        </authorList>
    </citation>
    <scope>NUCLEOTIDE SEQUENCE [LARGE SCALE GENOMIC DNA]</scope>
    <source>
        <strain evidence="12 13">MSK.17.11</strain>
        <strain evidence="11 14">MSK.17.38</strain>
    </source>
</reference>
<evidence type="ECO:0000256" key="6">
    <source>
        <dbReference type="ARBA" id="ARBA00022723"/>
    </source>
</evidence>
<dbReference type="InterPro" id="IPR008300">
    <property type="entry name" value="PTAC"/>
</dbReference>
<comment type="cofactor">
    <cofactor evidence="1">
        <name>Zn(2+)</name>
        <dbReference type="ChEBI" id="CHEBI:29105"/>
    </cofactor>
</comment>
<gene>
    <name evidence="12" type="ORF">G5A66_06085</name>
    <name evidence="11" type="ORF">G5A75_06105</name>
</gene>
<dbReference type="Proteomes" id="UP000701680">
    <property type="component" value="Unassembled WGS sequence"/>
</dbReference>
<keyword evidence="6" id="KW-0479">Metal-binding</keyword>
<dbReference type="GO" id="GO:0046872">
    <property type="term" value="F:metal ion binding"/>
    <property type="evidence" value="ECO:0007669"/>
    <property type="project" value="UniProtKB-KW"/>
</dbReference>
<comment type="catalytic activity">
    <reaction evidence="9 10">
        <text>propanoyl-CoA + phosphate = propanoyl phosphate + CoA</text>
        <dbReference type="Rhea" id="RHEA:28046"/>
        <dbReference type="ChEBI" id="CHEBI:43474"/>
        <dbReference type="ChEBI" id="CHEBI:57287"/>
        <dbReference type="ChEBI" id="CHEBI:57392"/>
        <dbReference type="ChEBI" id="CHEBI:58933"/>
        <dbReference type="EC" id="2.3.1.222"/>
    </reaction>
</comment>
<evidence type="ECO:0000256" key="10">
    <source>
        <dbReference type="PIRNR" id="PIRNR010130"/>
    </source>
</evidence>
<evidence type="ECO:0000256" key="4">
    <source>
        <dbReference type="ARBA" id="ARBA00020837"/>
    </source>
</evidence>
<keyword evidence="5 10" id="KW-0808">Transferase</keyword>
<dbReference type="GO" id="GO:0051144">
    <property type="term" value="P:1,2-propanediol catabolic process"/>
    <property type="evidence" value="ECO:0007669"/>
    <property type="project" value="UniProtKB-UniPathway"/>
</dbReference>
<dbReference type="UniPathway" id="UPA00621"/>
<dbReference type="NCBIfam" id="NF011652">
    <property type="entry name" value="PRK15070.1"/>
    <property type="match status" value="1"/>
</dbReference>
<evidence type="ECO:0000313" key="11">
    <source>
        <dbReference type="EMBL" id="NSK14449.1"/>
    </source>
</evidence>
<name>A0A850HP55_9FIRM</name>
<dbReference type="PANTHER" id="PTHR39453">
    <property type="entry name" value="PHOSPHATE PROPANOYLTRANSFERASE"/>
    <property type="match status" value="1"/>
</dbReference>
<protein>
    <recommendedName>
        <fullName evidence="4 10">Phosphate propanoyltransferase</fullName>
        <ecNumber evidence="3 10">2.3.1.222</ecNumber>
    </recommendedName>
</protein>
<accession>A0A850HP55</accession>
<evidence type="ECO:0000256" key="3">
    <source>
        <dbReference type="ARBA" id="ARBA00012206"/>
    </source>
</evidence>
<keyword evidence="7" id="KW-0862">Zinc</keyword>
<dbReference type="AlphaFoldDB" id="A0A850HP55"/>
<dbReference type="EMBL" id="JAAITX010000003">
    <property type="protein sequence ID" value="NVH58223.1"/>
    <property type="molecule type" value="Genomic_DNA"/>
</dbReference>
<evidence type="ECO:0000256" key="2">
    <source>
        <dbReference type="ARBA" id="ARBA00007342"/>
    </source>
</evidence>
<comment type="function">
    <text evidence="10">Involved in 1,2-propanediol (1,2-PD) degradation by catalyzing the conversion of propanoyl-CoA to propanoyl-phosphate.</text>
</comment>
<comment type="similarity">
    <text evidence="2 10">Belongs to the PduL family.</text>
</comment>
<organism evidence="12 13">
    <name type="scientific">Dorea phocaeensis</name>
    <dbReference type="NCBI Taxonomy" id="2040291"/>
    <lineage>
        <taxon>Bacteria</taxon>
        <taxon>Bacillati</taxon>
        <taxon>Bacillota</taxon>
        <taxon>Clostridia</taxon>
        <taxon>Lachnospirales</taxon>
        <taxon>Lachnospiraceae</taxon>
        <taxon>Dorea</taxon>
    </lineage>
</organism>
<evidence type="ECO:0000256" key="7">
    <source>
        <dbReference type="ARBA" id="ARBA00022833"/>
    </source>
</evidence>
<evidence type="ECO:0000313" key="12">
    <source>
        <dbReference type="EMBL" id="NVH58223.1"/>
    </source>
</evidence>
<dbReference type="EC" id="2.3.1.222" evidence="3 10"/>
<proteinExistence type="inferred from homology"/>
<comment type="caution">
    <text evidence="12">The sequence shown here is derived from an EMBL/GenBank/DDBJ whole genome shotgun (WGS) entry which is preliminary data.</text>
</comment>
<dbReference type="RefSeq" id="WP_101694899.1">
    <property type="nucleotide sequence ID" value="NZ_JAAITX010000003.1"/>
</dbReference>
<dbReference type="OrthoDB" id="9784365at2"/>
<dbReference type="Proteomes" id="UP000528555">
    <property type="component" value="Unassembled WGS sequence"/>
</dbReference>
<keyword evidence="8 10" id="KW-0012">Acyltransferase</keyword>
<sequence length="214" mass="23486">MGLAIPIETSARHIHMCRSDFEALFGTGAELTYKADLSQPGQFVAQERLTIQGPKGSFENVAILGPFRKETQLEISMTDSRKLGIPGVIRQSGDTAGSPGCTLIGPNGSLTIDHGVIVAKRHIHMTPVQAIQMNVKDNDEVFVIMESFERSLIYADVIVRVSPDYALAMHVDTDEANAFANDNHPTGVILKLFGGRTYNLQKWAEELQNGIHRL</sequence>
<evidence type="ECO:0000256" key="9">
    <source>
        <dbReference type="ARBA" id="ARBA00047589"/>
    </source>
</evidence>
<reference evidence="12" key="2">
    <citation type="submission" date="2020-02" db="EMBL/GenBank/DDBJ databases">
        <authorList>
            <person name="Littmann E."/>
            <person name="Sorbara M."/>
        </authorList>
    </citation>
    <scope>NUCLEOTIDE SEQUENCE</scope>
    <source>
        <strain evidence="12">MSK.17.11</strain>
        <strain evidence="11">MSK.17.38</strain>
    </source>
</reference>
<dbReference type="PANTHER" id="PTHR39453:SF1">
    <property type="entry name" value="PHOSPHATE PROPANOYLTRANSFERASE"/>
    <property type="match status" value="1"/>
</dbReference>
<evidence type="ECO:0000256" key="5">
    <source>
        <dbReference type="ARBA" id="ARBA00022679"/>
    </source>
</evidence>
<evidence type="ECO:0000256" key="8">
    <source>
        <dbReference type="ARBA" id="ARBA00023315"/>
    </source>
</evidence>
<dbReference type="EMBL" id="JAAIUO010000003">
    <property type="protein sequence ID" value="NSK14449.1"/>
    <property type="molecule type" value="Genomic_DNA"/>
</dbReference>
<keyword evidence="13" id="KW-1185">Reference proteome</keyword>
<evidence type="ECO:0000313" key="14">
    <source>
        <dbReference type="Proteomes" id="UP000701680"/>
    </source>
</evidence>
<evidence type="ECO:0000256" key="1">
    <source>
        <dbReference type="ARBA" id="ARBA00001947"/>
    </source>
</evidence>
<dbReference type="Pfam" id="PF06130">
    <property type="entry name" value="PTAC"/>
    <property type="match status" value="1"/>
</dbReference>
<dbReference type="PIRSF" id="PIRSF010130">
    <property type="entry name" value="PduL"/>
    <property type="match status" value="1"/>
</dbReference>